<dbReference type="NCBIfam" id="TIGR01869">
    <property type="entry name" value="casC_Cse4"/>
    <property type="match status" value="1"/>
</dbReference>
<reference evidence="1" key="1">
    <citation type="submission" date="2020-11" db="EMBL/GenBank/DDBJ databases">
        <authorList>
            <person name="Tran Van P."/>
        </authorList>
    </citation>
    <scope>NUCLEOTIDE SEQUENCE</scope>
</reference>
<dbReference type="InterPro" id="IPR038287">
    <property type="entry name" value="Cse2_sf"/>
</dbReference>
<accession>A0A7R8WM33</accession>
<dbReference type="Gene3D" id="1.10.520.40">
    <property type="entry name" value="CRISPR-associated protein Cse2"/>
    <property type="match status" value="1"/>
</dbReference>
<gene>
    <name evidence="1" type="ORF">CTOB1V02_LOCUS12103</name>
</gene>
<protein>
    <submittedName>
        <fullName evidence="1">Uncharacterized protein</fullName>
    </submittedName>
</protein>
<dbReference type="InterPro" id="IPR010148">
    <property type="entry name" value="CRISPR-assoc_prot_CT1975"/>
</dbReference>
<organism evidence="1">
    <name type="scientific">Cyprideis torosa</name>
    <dbReference type="NCBI Taxonomy" id="163714"/>
    <lineage>
        <taxon>Eukaryota</taxon>
        <taxon>Metazoa</taxon>
        <taxon>Ecdysozoa</taxon>
        <taxon>Arthropoda</taxon>
        <taxon>Crustacea</taxon>
        <taxon>Oligostraca</taxon>
        <taxon>Ostracoda</taxon>
        <taxon>Podocopa</taxon>
        <taxon>Podocopida</taxon>
        <taxon>Cytherocopina</taxon>
        <taxon>Cytheroidea</taxon>
        <taxon>Cytherideidae</taxon>
        <taxon>Cyprideis</taxon>
    </lineage>
</organism>
<dbReference type="EMBL" id="OB668256">
    <property type="protein sequence ID" value="CAD7234287.1"/>
    <property type="molecule type" value="Genomic_DNA"/>
</dbReference>
<dbReference type="AlphaFoldDB" id="A0A7R8WM33"/>
<evidence type="ECO:0000313" key="1">
    <source>
        <dbReference type="EMBL" id="CAD7234287.1"/>
    </source>
</evidence>
<name>A0A7R8WM33_9CRUS</name>
<dbReference type="Pfam" id="PF09344">
    <property type="entry name" value="Cas_CT1975"/>
    <property type="match status" value="1"/>
</dbReference>
<proteinExistence type="predicted"/>
<sequence>MDDLLNLPDFYRLVEPFGWKTNTYYEKLGWQRLVFLVNYIADKGENAPSLGKALALGGVNEKRLFQVVKKAVEANIEALTKACGQTTDIALSGRMATSGLMTTIEGALAVAHAITTHEVSDSDIDWFTAVDDLQEQGSGHLDTQEFSSGVFYRYASLNIEQLQKNMGGASREQALEVAAHVLYMLATVVPSAKQQPFAAFNLADLALVSFSDLPVSLANAFENPVKQAKGGGYLKPSLENLNVYWSKIHKGYSLNERCAEFTLADDLAIPAGMSKQDSLDALKNWVRQNGE</sequence>